<feature type="region of interest" description="Disordered" evidence="1">
    <location>
        <begin position="216"/>
        <end position="256"/>
    </location>
</feature>
<comment type="caution">
    <text evidence="2">The sequence shown here is derived from an EMBL/GenBank/DDBJ whole genome shotgun (WGS) entry which is preliminary data.</text>
</comment>
<organism evidence="2 3">
    <name type="scientific">Fistulifera solaris</name>
    <name type="common">Oleaginous diatom</name>
    <dbReference type="NCBI Taxonomy" id="1519565"/>
    <lineage>
        <taxon>Eukaryota</taxon>
        <taxon>Sar</taxon>
        <taxon>Stramenopiles</taxon>
        <taxon>Ochrophyta</taxon>
        <taxon>Bacillariophyta</taxon>
        <taxon>Bacillariophyceae</taxon>
        <taxon>Bacillariophycidae</taxon>
        <taxon>Naviculales</taxon>
        <taxon>Naviculaceae</taxon>
        <taxon>Fistulifera</taxon>
    </lineage>
</organism>
<protein>
    <submittedName>
        <fullName evidence="2">Uncharacterized protein</fullName>
    </submittedName>
</protein>
<evidence type="ECO:0000256" key="1">
    <source>
        <dbReference type="SAM" id="MobiDB-lite"/>
    </source>
</evidence>
<sequence length="256" mass="28600">MSANIAEATRRYRQAALTIASKNDSEIAKYVSNALLRQHDGLHSVRDDGVSSSSMEGTCLPTCPRCGGPVQPGCEGVSIRLLRQKSLSRSQRRRLSRKTALIHKRAKAKHIQKESSELSLLGKVIVTEYPHLQKQTSMRHTLSHELQASRNLAVVKCQCQWKLTLPGCPRNKSTYKGQTVEKGGTKGRVSVPERRVVSHKNAKDFSQQNDFIAIGKLPKRKANNNGNDMKETMRAGKKKKPKKSQLMDFLSSLNDR</sequence>
<dbReference type="EMBL" id="BDSP01000016">
    <property type="protein sequence ID" value="GAX10244.1"/>
    <property type="molecule type" value="Genomic_DNA"/>
</dbReference>
<name>A0A1Z5J8B6_FISSO</name>
<accession>A0A1Z5J8B6</accession>
<dbReference type="Proteomes" id="UP000198406">
    <property type="component" value="Unassembled WGS sequence"/>
</dbReference>
<dbReference type="AlphaFoldDB" id="A0A1Z5J8B6"/>
<gene>
    <name evidence="2" type="ORF">FisN_3Lh445</name>
</gene>
<proteinExistence type="predicted"/>
<dbReference type="InParanoid" id="A0A1Z5J8B6"/>
<reference evidence="2 3" key="1">
    <citation type="journal article" date="2015" name="Plant Cell">
        <title>Oil accumulation by the oleaginous diatom Fistulifera solaris as revealed by the genome and transcriptome.</title>
        <authorList>
            <person name="Tanaka T."/>
            <person name="Maeda Y."/>
            <person name="Veluchamy A."/>
            <person name="Tanaka M."/>
            <person name="Abida H."/>
            <person name="Marechal E."/>
            <person name="Bowler C."/>
            <person name="Muto M."/>
            <person name="Sunaga Y."/>
            <person name="Tanaka M."/>
            <person name="Yoshino T."/>
            <person name="Taniguchi T."/>
            <person name="Fukuda Y."/>
            <person name="Nemoto M."/>
            <person name="Matsumoto M."/>
            <person name="Wong P.S."/>
            <person name="Aburatani S."/>
            <person name="Fujibuchi W."/>
        </authorList>
    </citation>
    <scope>NUCLEOTIDE SEQUENCE [LARGE SCALE GENOMIC DNA]</scope>
    <source>
        <strain evidence="2 3">JPCC DA0580</strain>
    </source>
</reference>
<keyword evidence="3" id="KW-1185">Reference proteome</keyword>
<evidence type="ECO:0000313" key="3">
    <source>
        <dbReference type="Proteomes" id="UP000198406"/>
    </source>
</evidence>
<evidence type="ECO:0000313" key="2">
    <source>
        <dbReference type="EMBL" id="GAX10244.1"/>
    </source>
</evidence>